<dbReference type="EMBL" id="CM042889">
    <property type="protein sequence ID" value="KAI4319526.1"/>
    <property type="molecule type" value="Genomic_DNA"/>
</dbReference>
<proteinExistence type="predicted"/>
<evidence type="ECO:0000313" key="2">
    <source>
        <dbReference type="Proteomes" id="UP001057402"/>
    </source>
</evidence>
<evidence type="ECO:0000313" key="1">
    <source>
        <dbReference type="EMBL" id="KAI4319526.1"/>
    </source>
</evidence>
<gene>
    <name evidence="1" type="ORF">MLD38_033113</name>
</gene>
<name>A0ACB9M7J4_9MYRT</name>
<organism evidence="1 2">
    <name type="scientific">Melastoma candidum</name>
    <dbReference type="NCBI Taxonomy" id="119954"/>
    <lineage>
        <taxon>Eukaryota</taxon>
        <taxon>Viridiplantae</taxon>
        <taxon>Streptophyta</taxon>
        <taxon>Embryophyta</taxon>
        <taxon>Tracheophyta</taxon>
        <taxon>Spermatophyta</taxon>
        <taxon>Magnoliopsida</taxon>
        <taxon>eudicotyledons</taxon>
        <taxon>Gunneridae</taxon>
        <taxon>Pentapetalae</taxon>
        <taxon>rosids</taxon>
        <taxon>malvids</taxon>
        <taxon>Myrtales</taxon>
        <taxon>Melastomataceae</taxon>
        <taxon>Melastomatoideae</taxon>
        <taxon>Melastomateae</taxon>
        <taxon>Melastoma</taxon>
    </lineage>
</organism>
<accession>A0ACB9M7J4</accession>
<keyword evidence="2" id="KW-1185">Reference proteome</keyword>
<dbReference type="Proteomes" id="UP001057402">
    <property type="component" value="Chromosome 10"/>
</dbReference>
<comment type="caution">
    <text evidence="1">The sequence shown here is derived from an EMBL/GenBank/DDBJ whole genome shotgun (WGS) entry which is preliminary data.</text>
</comment>
<reference evidence="2" key="1">
    <citation type="journal article" date="2023" name="Front. Plant Sci.">
        <title>Chromosomal-level genome assembly of Melastoma candidum provides insights into trichome evolution.</title>
        <authorList>
            <person name="Zhong Y."/>
            <person name="Wu W."/>
            <person name="Sun C."/>
            <person name="Zou P."/>
            <person name="Liu Y."/>
            <person name="Dai S."/>
            <person name="Zhou R."/>
        </authorList>
    </citation>
    <scope>NUCLEOTIDE SEQUENCE [LARGE SCALE GENOMIC DNA]</scope>
</reference>
<sequence>MASGSSSATPAAAAKPTINLNEKIPSEDDLQSLDSPTVAAAAASAATTVELHAATAVPVNDISRRMRRAERFGLPVQLSEEEKRNSRAERFGSVSGADKSDVLNKSEDLKRKARAERFGTLVPSTTTDEEAKKKARGTRFSAGIKTDPQEEDKRKLRAIRFSGVPSGLNGKAAIAGKASGVV</sequence>
<protein>
    <submittedName>
        <fullName evidence="1">Uncharacterized protein</fullName>
    </submittedName>
</protein>